<protein>
    <submittedName>
        <fullName evidence="2">UBA/THIF-type NAD/FAD binding protein</fullName>
    </submittedName>
</protein>
<proteinExistence type="predicted"/>
<reference evidence="2 3" key="2">
    <citation type="journal article" date="2010" name="Stand. Genomic Sci.">
        <title>Complete genome sequence of Chitinophaga pinensis type strain (UQM 2034).</title>
        <authorList>
            <person name="Glavina Del Rio T."/>
            <person name="Abt B."/>
            <person name="Spring S."/>
            <person name="Lapidus A."/>
            <person name="Nolan M."/>
            <person name="Tice H."/>
            <person name="Copeland A."/>
            <person name="Cheng J.F."/>
            <person name="Chen F."/>
            <person name="Bruce D."/>
            <person name="Goodwin L."/>
            <person name="Pitluck S."/>
            <person name="Ivanova N."/>
            <person name="Mavromatis K."/>
            <person name="Mikhailova N."/>
            <person name="Pati A."/>
            <person name="Chen A."/>
            <person name="Palaniappan K."/>
            <person name="Land M."/>
            <person name="Hauser L."/>
            <person name="Chang Y.J."/>
            <person name="Jeffries C.D."/>
            <person name="Chain P."/>
            <person name="Saunders E."/>
            <person name="Detter J.C."/>
            <person name="Brettin T."/>
            <person name="Rohde M."/>
            <person name="Goker M."/>
            <person name="Bristow J."/>
            <person name="Eisen J.A."/>
            <person name="Markowitz V."/>
            <person name="Hugenholtz P."/>
            <person name="Kyrpides N.C."/>
            <person name="Klenk H.P."/>
            <person name="Lucas S."/>
        </authorList>
    </citation>
    <scope>NUCLEOTIDE SEQUENCE [LARGE SCALE GENOMIC DNA]</scope>
    <source>
        <strain evidence="3">ATCC 43595 / DSM 2588 / LMG 13176 / NBRC 15968 / NCIMB 11800 / UQM 2034</strain>
    </source>
</reference>
<sequence>MKKIHFTEQYLLRPTNPVTVNLIGCGGNGSSMVQWLTRINYCLRELEHPGLQVRVFDGDVVTHNNRLRQGFLEDEVGMNKAAALVARYNRCSGTRWQAYDCFYSRDSFHQIGAVVNANITIGCVDNVPARYEIIELIKRCNSRGGHHRDQPFYYMDLGNTRNTGQYIFSTVNPIKQITSPDYETVNRLSFITDLYGDLLQAGADSEEQGPSCSAQEALHRQDLFVNPIVGVCAGRYLWKLFSEYHTFSYGGVVNLHTERFQPLMIE</sequence>
<feature type="domain" description="THIF-type NAD/FAD binding fold" evidence="1">
    <location>
        <begin position="19"/>
        <end position="136"/>
    </location>
</feature>
<dbReference type="GO" id="GO:0008641">
    <property type="term" value="F:ubiquitin-like modifier activating enzyme activity"/>
    <property type="evidence" value="ECO:0007669"/>
    <property type="project" value="InterPro"/>
</dbReference>
<dbReference type="KEGG" id="cpi:Cpin_3234"/>
<dbReference type="InterPro" id="IPR000594">
    <property type="entry name" value="ThiF_NAD_FAD-bd"/>
</dbReference>
<dbReference type="OrthoDB" id="5298642at2"/>
<evidence type="ECO:0000313" key="3">
    <source>
        <dbReference type="Proteomes" id="UP000002215"/>
    </source>
</evidence>
<evidence type="ECO:0000259" key="1">
    <source>
        <dbReference type="Pfam" id="PF00899"/>
    </source>
</evidence>
<reference evidence="3" key="1">
    <citation type="submission" date="2009-08" db="EMBL/GenBank/DDBJ databases">
        <title>The complete genome of Chitinophaga pinensis DSM 2588.</title>
        <authorList>
            <consortium name="US DOE Joint Genome Institute (JGI-PGF)"/>
            <person name="Lucas S."/>
            <person name="Copeland A."/>
            <person name="Lapidus A."/>
            <person name="Glavina del Rio T."/>
            <person name="Dalin E."/>
            <person name="Tice H."/>
            <person name="Bruce D."/>
            <person name="Goodwin L."/>
            <person name="Pitluck S."/>
            <person name="Kyrpides N."/>
            <person name="Mavromatis K."/>
            <person name="Ivanova N."/>
            <person name="Mikhailova N."/>
            <person name="Sims D."/>
            <person name="Meinche L."/>
            <person name="Brettin T."/>
            <person name="Detter J.C."/>
            <person name="Han C."/>
            <person name="Larimer F."/>
            <person name="Land M."/>
            <person name="Hauser L."/>
            <person name="Markowitz V."/>
            <person name="Cheng J.-F."/>
            <person name="Hugenholtz P."/>
            <person name="Woyke T."/>
            <person name="Wu D."/>
            <person name="Spring S."/>
            <person name="Klenk H.-P."/>
            <person name="Eisen J.A."/>
        </authorList>
    </citation>
    <scope>NUCLEOTIDE SEQUENCE [LARGE SCALE GENOMIC DNA]</scope>
    <source>
        <strain evidence="3">ATCC 43595 / DSM 2588 / LMG 13176 / NBRC 15968 / NCIMB 11800 / UQM 2034</strain>
    </source>
</reference>
<dbReference type="AlphaFoldDB" id="A0A979G4R7"/>
<gene>
    <name evidence="2" type="ordered locus">Cpin_3234</name>
</gene>
<evidence type="ECO:0000313" key="2">
    <source>
        <dbReference type="EMBL" id="ACU60701.1"/>
    </source>
</evidence>
<dbReference type="Pfam" id="PF00899">
    <property type="entry name" value="ThiF"/>
    <property type="match status" value="1"/>
</dbReference>
<dbReference type="InterPro" id="IPR022500">
    <property type="entry name" value="PRTRC_ThiF"/>
</dbReference>
<dbReference type="NCBIfam" id="TIGR03736">
    <property type="entry name" value="PRTRC_ThiF"/>
    <property type="match status" value="1"/>
</dbReference>
<accession>A0A979G4R7</accession>
<dbReference type="InterPro" id="IPR035985">
    <property type="entry name" value="Ubiquitin-activating_enz"/>
</dbReference>
<dbReference type="EMBL" id="CP001699">
    <property type="protein sequence ID" value="ACU60701.1"/>
    <property type="molecule type" value="Genomic_DNA"/>
</dbReference>
<name>A0A979G4R7_CHIPD</name>
<dbReference type="SUPFAM" id="SSF69572">
    <property type="entry name" value="Activating enzymes of the ubiquitin-like proteins"/>
    <property type="match status" value="1"/>
</dbReference>
<organism evidence="2 3">
    <name type="scientific">Chitinophaga pinensis (strain ATCC 43595 / DSM 2588 / LMG 13176 / NBRC 15968 / NCIMB 11800 / UQM 2034)</name>
    <dbReference type="NCBI Taxonomy" id="485918"/>
    <lineage>
        <taxon>Bacteria</taxon>
        <taxon>Pseudomonadati</taxon>
        <taxon>Bacteroidota</taxon>
        <taxon>Chitinophagia</taxon>
        <taxon>Chitinophagales</taxon>
        <taxon>Chitinophagaceae</taxon>
        <taxon>Chitinophaga</taxon>
    </lineage>
</organism>
<dbReference type="Proteomes" id="UP000002215">
    <property type="component" value="Chromosome"/>
</dbReference>
<dbReference type="Gene3D" id="3.40.50.720">
    <property type="entry name" value="NAD(P)-binding Rossmann-like Domain"/>
    <property type="match status" value="1"/>
</dbReference>
<dbReference type="RefSeq" id="WP_012790877.1">
    <property type="nucleotide sequence ID" value="NC_013132.1"/>
</dbReference>